<dbReference type="Gene3D" id="1.25.40.10">
    <property type="entry name" value="Tetratricopeptide repeat domain"/>
    <property type="match status" value="1"/>
</dbReference>
<name>A0A1M6ZLU5_9BACT</name>
<dbReference type="SUPFAM" id="SSF48452">
    <property type="entry name" value="TPR-like"/>
    <property type="match status" value="1"/>
</dbReference>
<organism evidence="1 2">
    <name type="scientific">Fibrobacter intestinalis</name>
    <dbReference type="NCBI Taxonomy" id="28122"/>
    <lineage>
        <taxon>Bacteria</taxon>
        <taxon>Pseudomonadati</taxon>
        <taxon>Fibrobacterota</taxon>
        <taxon>Fibrobacteria</taxon>
        <taxon>Fibrobacterales</taxon>
        <taxon>Fibrobacteraceae</taxon>
        <taxon>Fibrobacter</taxon>
    </lineage>
</organism>
<protein>
    <submittedName>
        <fullName evidence="1">Tetratricopeptide repeat-containing protein</fullName>
    </submittedName>
</protein>
<sequence>MEVDGFERLLNEGNLAYKKDDYNKAVICYEDALKLVTDGNKSKFKSILPMMGRCYRQIGNPSSVIDLATEVKQKFGREFITSVFLTTVAAAYADMREYGKAHVCVNEAIRLENGKISGPLQAVIDRIEK</sequence>
<dbReference type="Proteomes" id="UP000184275">
    <property type="component" value="Unassembled WGS sequence"/>
</dbReference>
<accession>A0A1M6ZLU5</accession>
<dbReference type="InterPro" id="IPR011990">
    <property type="entry name" value="TPR-like_helical_dom_sf"/>
</dbReference>
<gene>
    <name evidence="1" type="ORF">SAMN05720469_1651</name>
</gene>
<keyword evidence="2" id="KW-1185">Reference proteome</keyword>
<reference evidence="2" key="1">
    <citation type="submission" date="2016-11" db="EMBL/GenBank/DDBJ databases">
        <authorList>
            <person name="Varghese N."/>
            <person name="Submissions S."/>
        </authorList>
    </citation>
    <scope>NUCLEOTIDE SEQUENCE [LARGE SCALE GENOMIC DNA]</scope>
    <source>
        <strain evidence="2">UWOS</strain>
    </source>
</reference>
<evidence type="ECO:0000313" key="2">
    <source>
        <dbReference type="Proteomes" id="UP000184275"/>
    </source>
</evidence>
<dbReference type="AlphaFoldDB" id="A0A1M6ZLU5"/>
<dbReference type="RefSeq" id="WP_073306408.1">
    <property type="nucleotide sequence ID" value="NZ_FRAW01000065.1"/>
</dbReference>
<evidence type="ECO:0000313" key="1">
    <source>
        <dbReference type="EMBL" id="SHL31432.1"/>
    </source>
</evidence>
<proteinExistence type="predicted"/>
<dbReference type="EMBL" id="FRAW01000065">
    <property type="protein sequence ID" value="SHL31432.1"/>
    <property type="molecule type" value="Genomic_DNA"/>
</dbReference>